<dbReference type="RefSeq" id="WP_107196592.1">
    <property type="nucleotide sequence ID" value="NZ_CP029462.1"/>
</dbReference>
<dbReference type="Proteomes" id="UP000254337">
    <property type="component" value="Chromosome"/>
</dbReference>
<sequence>MSDKIESKKKCKKYIEKCIEEYIETHLVELKRKFINIDGLVSKEEYDEKCQAFDEKKEQVEQLEQNLAACEKEKQNIEKRLKEKTKECDERSSNYNELKMQQKELKQELDVCREEKEKAEKALEAGKKTLEDAAEIKKQLADYEKCYGEIEKIYQEYQTLSDDVRTEIKGLFGRANTPISFFCCALQEDRLDKFWDYICNKINNRQLEQTQVQCLCRIFDFCFDRVNDSQQYPLYKRLDIQRNIPFDSRWMRKTSDSSQLGIVQAVELSGYSHAVSGKIVKYSLVTVGKGEQ</sequence>
<organism evidence="2 3">
    <name type="scientific">Megasphaera stantonii</name>
    <dbReference type="NCBI Taxonomy" id="2144175"/>
    <lineage>
        <taxon>Bacteria</taxon>
        <taxon>Bacillati</taxon>
        <taxon>Bacillota</taxon>
        <taxon>Negativicutes</taxon>
        <taxon>Veillonellales</taxon>
        <taxon>Veillonellaceae</taxon>
        <taxon>Megasphaera</taxon>
    </lineage>
</organism>
<proteinExistence type="predicted"/>
<accession>A0A346AY02</accession>
<dbReference type="KEGG" id="meg:DKB62_03715"/>
<name>A0A346AY02_9FIRM</name>
<dbReference type="AlphaFoldDB" id="A0A346AY02"/>
<feature type="coiled-coil region" evidence="1">
    <location>
        <begin position="43"/>
        <end position="136"/>
    </location>
</feature>
<reference evidence="2 3" key="1">
    <citation type="submission" date="2018-05" db="EMBL/GenBank/DDBJ databases">
        <title>Complete genome sequence of Megasphaera sp. AJH120T, isolated from the ceca of a chicken.</title>
        <authorList>
            <person name="Maki J."/>
            <person name="Looft T."/>
        </authorList>
    </citation>
    <scope>NUCLEOTIDE SEQUENCE [LARGE SCALE GENOMIC DNA]</scope>
    <source>
        <strain evidence="2 3">AJH120</strain>
    </source>
</reference>
<evidence type="ECO:0000256" key="1">
    <source>
        <dbReference type="SAM" id="Coils"/>
    </source>
</evidence>
<gene>
    <name evidence="2" type="ORF">DKB62_03715</name>
</gene>
<dbReference type="Gene3D" id="1.10.287.1490">
    <property type="match status" value="1"/>
</dbReference>
<protein>
    <submittedName>
        <fullName evidence="2">Uncharacterized protein</fullName>
    </submittedName>
</protein>
<keyword evidence="1" id="KW-0175">Coiled coil</keyword>
<evidence type="ECO:0000313" key="3">
    <source>
        <dbReference type="Proteomes" id="UP000254337"/>
    </source>
</evidence>
<dbReference type="EMBL" id="CP029462">
    <property type="protein sequence ID" value="AXL20745.1"/>
    <property type="molecule type" value="Genomic_DNA"/>
</dbReference>
<keyword evidence="3" id="KW-1185">Reference proteome</keyword>
<evidence type="ECO:0000313" key="2">
    <source>
        <dbReference type="EMBL" id="AXL20745.1"/>
    </source>
</evidence>